<proteinExistence type="predicted"/>
<dbReference type="EMBL" id="HBEO01019792">
    <property type="protein sequence ID" value="CAD8489470.1"/>
    <property type="molecule type" value="Transcribed_RNA"/>
</dbReference>
<sequence length="757" mass="84583">MCFLVLHEFGGNTDAIEKSNKLMQNVLQEQLNRSWILETRLKRPLEALSEINPIDKIVSSKGKYTESKVFCCLVEACSGSGKSLCAVDFHLRHPQRSLYFLFRPPEGEAVQPLYKHAKDASKLLNVALDFDFLMLQIDGLASTNSKNLQYVEAWSIDMSNISMQWHFLGAISFLCGQARSMAPLTFEEAGKLKGPLYVLVDEAIPSESDKLYSLSSMARLVLMRRILRNARINCIMLGTNTLVMNFNQASTQAESSRFQNDALYCVTHRALPPFIPSSNKHLELLSRLFGAAKNDSERNAQLLSRLFGAAEGFRKNDLLAQDPRRKKHEEELLDEVNPWLLSLFFERLALLEATLGQSVNERKRAEILIRESVASILPEVRRDKLNLRDESIYCMFQIATHESLSQIQISKGFAQLNVWKDPPPARGSDNTIIEFTRDLQSSHLSLNGLPVHSLTSRFSSAVKDPITVAVCAGNGSPFQCPRSALTVLQHIHSKQLAGDDPITMDAYKRDGNVLESFGAVVVMLSSWSKPQDLLKTFAFHCGMTEARTLNQILEQVEGKESFIDILTSSISNLVPVRRGEITSLHAGFGFYCRCSDSDCVDGAFGGPSSLTGAGDLILGGAEFKNHKKAIVFPANTKKNISKLLQKDLDVFLYMASYIPEFDMTEAIDNHLDDDWLVLRLRATGWEVRVKQGHHVPGAETNVGEDSEPDVISDRKKRKFDHDKKTKGAMTSESVKRRVLMVVELGDQTQPFCGAGRC</sequence>
<gene>
    <name evidence="2" type="ORF">HPHI1048_LOCUS13381</name>
</gene>
<evidence type="ECO:0000256" key="1">
    <source>
        <dbReference type="SAM" id="MobiDB-lite"/>
    </source>
</evidence>
<organism evidence="2">
    <name type="scientific">Hanusia phi</name>
    <dbReference type="NCBI Taxonomy" id="3032"/>
    <lineage>
        <taxon>Eukaryota</taxon>
        <taxon>Cryptophyceae</taxon>
        <taxon>Pyrenomonadales</taxon>
        <taxon>Geminigeraceae</taxon>
        <taxon>Hanusia</taxon>
    </lineage>
</organism>
<evidence type="ECO:0000313" key="2">
    <source>
        <dbReference type="EMBL" id="CAD8489470.1"/>
    </source>
</evidence>
<dbReference type="AlphaFoldDB" id="A0A7S0EP89"/>
<feature type="region of interest" description="Disordered" evidence="1">
    <location>
        <begin position="696"/>
        <end position="727"/>
    </location>
</feature>
<name>A0A7S0EP89_9CRYP</name>
<accession>A0A7S0EP89</accession>
<reference evidence="2" key="1">
    <citation type="submission" date="2021-01" db="EMBL/GenBank/DDBJ databases">
        <authorList>
            <person name="Corre E."/>
            <person name="Pelletier E."/>
            <person name="Niang G."/>
            <person name="Scheremetjew M."/>
            <person name="Finn R."/>
            <person name="Kale V."/>
            <person name="Holt S."/>
            <person name="Cochrane G."/>
            <person name="Meng A."/>
            <person name="Brown T."/>
            <person name="Cohen L."/>
        </authorList>
    </citation>
    <scope>NUCLEOTIDE SEQUENCE</scope>
    <source>
        <strain evidence="2">CCMP325</strain>
    </source>
</reference>
<protein>
    <submittedName>
        <fullName evidence="2">Uncharacterized protein</fullName>
    </submittedName>
</protein>